<reference evidence="3 4" key="2">
    <citation type="submission" date="2017-09" db="EMBL/GenBank/DDBJ databases">
        <title>Extensive intraspecific genome diversity in a model arbuscular mycorrhizal fungus.</title>
        <authorList>
            <person name="Chen E.C."/>
            <person name="Morin E."/>
            <person name="Beaudet D."/>
            <person name="Noel J."/>
            <person name="Ndikumana S."/>
            <person name="Charron P."/>
            <person name="St-Onge C."/>
            <person name="Giorgi J."/>
            <person name="Grigoriev I.V."/>
            <person name="Roux C."/>
            <person name="Martin F.M."/>
            <person name="Corradi N."/>
        </authorList>
    </citation>
    <scope>NUCLEOTIDE SEQUENCE [LARGE SCALE GENOMIC DNA]</scope>
    <source>
        <strain evidence="3 4">A5</strain>
    </source>
</reference>
<dbReference type="PROSITE" id="PS50231">
    <property type="entry name" value="RICIN_B_LECTIN"/>
    <property type="match status" value="1"/>
</dbReference>
<evidence type="ECO:0000256" key="1">
    <source>
        <dbReference type="SAM" id="MobiDB-lite"/>
    </source>
</evidence>
<dbReference type="VEuPathDB" id="FungiDB:RhiirA1_387998"/>
<feature type="region of interest" description="Disordered" evidence="1">
    <location>
        <begin position="418"/>
        <end position="459"/>
    </location>
</feature>
<name>A0A2N0PJC3_9GLOM</name>
<dbReference type="InterPro" id="IPR035992">
    <property type="entry name" value="Ricin_B-like_lectins"/>
</dbReference>
<dbReference type="Gene3D" id="2.170.15.10">
    <property type="entry name" value="Proaerolysin, chain A, domain 3"/>
    <property type="match status" value="1"/>
</dbReference>
<dbReference type="SUPFAM" id="SSF50370">
    <property type="entry name" value="Ricin B-like lectins"/>
    <property type="match status" value="1"/>
</dbReference>
<proteinExistence type="predicted"/>
<dbReference type="CDD" id="cd00161">
    <property type="entry name" value="beta-trefoil_Ricin-like"/>
    <property type="match status" value="1"/>
</dbReference>
<evidence type="ECO:0000313" key="4">
    <source>
        <dbReference type="Proteomes" id="UP000232722"/>
    </source>
</evidence>
<organism evidence="3 4">
    <name type="scientific">Rhizophagus irregularis</name>
    <dbReference type="NCBI Taxonomy" id="588596"/>
    <lineage>
        <taxon>Eukaryota</taxon>
        <taxon>Fungi</taxon>
        <taxon>Fungi incertae sedis</taxon>
        <taxon>Mucoromycota</taxon>
        <taxon>Glomeromycotina</taxon>
        <taxon>Glomeromycetes</taxon>
        <taxon>Glomerales</taxon>
        <taxon>Glomeraceae</taxon>
        <taxon>Rhizophagus</taxon>
    </lineage>
</organism>
<dbReference type="Proteomes" id="UP000232722">
    <property type="component" value="Unassembled WGS sequence"/>
</dbReference>
<dbReference type="VEuPathDB" id="FungiDB:FUN_004214"/>
<dbReference type="AlphaFoldDB" id="A0A2N0PJC3"/>
<dbReference type="SUPFAM" id="SSF56973">
    <property type="entry name" value="Aerolisin/ETX pore-forming domain"/>
    <property type="match status" value="1"/>
</dbReference>
<accession>A0A2N0PJC3</accession>
<evidence type="ECO:0000259" key="2">
    <source>
        <dbReference type="Pfam" id="PF14200"/>
    </source>
</evidence>
<reference evidence="3 4" key="1">
    <citation type="submission" date="2016-04" db="EMBL/GenBank/DDBJ databases">
        <title>Genome analyses suggest a sexual origin of heterokaryosis in a supposedly ancient asexual fungus.</title>
        <authorList>
            <person name="Ropars J."/>
            <person name="Sedzielewska K."/>
            <person name="Noel J."/>
            <person name="Charron P."/>
            <person name="Farinelli L."/>
            <person name="Marton T."/>
            <person name="Kruger M."/>
            <person name="Pelin A."/>
            <person name="Brachmann A."/>
            <person name="Corradi N."/>
        </authorList>
    </citation>
    <scope>NUCLEOTIDE SEQUENCE [LARGE SCALE GENOMIC DNA]</scope>
    <source>
        <strain evidence="3 4">A5</strain>
    </source>
</reference>
<comment type="caution">
    <text evidence="3">The sequence shown here is derived from an EMBL/GenBank/DDBJ whole genome shotgun (WGS) entry which is preliminary data.</text>
</comment>
<dbReference type="InterPro" id="IPR000772">
    <property type="entry name" value="Ricin_B_lectin"/>
</dbReference>
<dbReference type="Gene3D" id="2.80.10.50">
    <property type="match status" value="1"/>
</dbReference>
<protein>
    <recommendedName>
        <fullName evidence="2">Ricin B lectin domain-containing protein</fullName>
    </recommendedName>
</protein>
<gene>
    <name evidence="3" type="ORF">RhiirA5_377448</name>
</gene>
<feature type="compositionally biased region" description="Low complexity" evidence="1">
    <location>
        <begin position="423"/>
        <end position="459"/>
    </location>
</feature>
<sequence>MAKLGSAQLVLPKQDIDLQHVLIILNPDTEFFLFFTISTYGSLIPNDRVITDVPEDYDLLEGIIYNIVHNMSDLNLVSSDEYVTVAQSNDSDPYQRWSLRKVKDNIYNIVNIGSGTNLDNNGDVAYVSSHQNNFITNENQHWTFRKIRNNTYNIANMKDETRNSLIAIDSNGTKVYILPSDKDNLHQQWLFEPINYELTTVITDFDLNYDDTRNRNKKQINLLSGNNKILNPTNVTIEQTVDRIETKSNSFSLEIRRSESFKIGAHIDLHFEIGVSVFDILQLKAGVSGGIEGEIKSTVEERNKGSVTDKVSYHIQHKVIVPPYTSVQVIANVDKVDLVAPFNAKIKINCKADRLSKSGQVVKMTDVDVNVIKYYFQRENSGGVIIDGDLFYINTNGTLKIDGYGFDSEIKTINIETFKPKGTPSSPSSPSSPLSPLSPFSPSSPSSPSNKSESTSESSPKNLVLLYQVILTLFQIIMLLQIQN</sequence>
<evidence type="ECO:0000313" key="3">
    <source>
        <dbReference type="EMBL" id="PKC06928.1"/>
    </source>
</evidence>
<dbReference type="Pfam" id="PF14200">
    <property type="entry name" value="RicinB_lectin_2"/>
    <property type="match status" value="1"/>
</dbReference>
<dbReference type="VEuPathDB" id="FungiDB:RhiirFUN_006378"/>
<dbReference type="EMBL" id="LLXJ01000698">
    <property type="protein sequence ID" value="PKC06928.1"/>
    <property type="molecule type" value="Genomic_DNA"/>
</dbReference>
<feature type="domain" description="Ricin B lectin" evidence="2">
    <location>
        <begin position="94"/>
        <end position="175"/>
    </location>
</feature>